<feature type="repeat" description="RCC1" evidence="2">
    <location>
        <begin position="3"/>
        <end position="59"/>
    </location>
</feature>
<dbReference type="AlphaFoldDB" id="A0A6J3L5H6"/>
<dbReference type="CTD" id="26297"/>
<dbReference type="GeneID" id="117238484"/>
<evidence type="ECO:0000256" key="2">
    <source>
        <dbReference type="PROSITE-ProRule" id="PRU00235"/>
    </source>
</evidence>
<dbReference type="PROSITE" id="PS50012">
    <property type="entry name" value="RCC1_3"/>
    <property type="match status" value="7"/>
</dbReference>
<dbReference type="InterPro" id="IPR000408">
    <property type="entry name" value="Reg_chr_condens"/>
</dbReference>
<gene>
    <name evidence="5" type="primary">LOC117238484</name>
</gene>
<keyword evidence="4" id="KW-1185">Reference proteome</keyword>
<dbReference type="PRINTS" id="PR00633">
    <property type="entry name" value="RCCNDNSATION"/>
</dbReference>
<dbReference type="SUPFAM" id="SSF50985">
    <property type="entry name" value="RCC1/BLIP-II"/>
    <property type="match status" value="1"/>
</dbReference>
<feature type="repeat" description="RCC1" evidence="2">
    <location>
        <begin position="165"/>
        <end position="220"/>
    </location>
</feature>
<feature type="domain" description="RCC1-like" evidence="3">
    <location>
        <begin position="5"/>
        <end position="373"/>
    </location>
</feature>
<evidence type="ECO:0000313" key="5">
    <source>
        <dbReference type="RefSeq" id="XP_033359309.1"/>
    </source>
</evidence>
<feature type="repeat" description="RCC1" evidence="2">
    <location>
        <begin position="274"/>
        <end position="325"/>
    </location>
</feature>
<dbReference type="PANTHER" id="PTHR22872">
    <property type="entry name" value="BTK-BINDING PROTEIN-RELATED"/>
    <property type="match status" value="1"/>
</dbReference>
<feature type="repeat" description="RCC1" evidence="2">
    <location>
        <begin position="60"/>
        <end position="112"/>
    </location>
</feature>
<feature type="repeat" description="RCC1" evidence="2">
    <location>
        <begin position="113"/>
        <end position="164"/>
    </location>
</feature>
<evidence type="ECO:0000256" key="1">
    <source>
        <dbReference type="ARBA" id="ARBA00022737"/>
    </source>
</evidence>
<protein>
    <submittedName>
        <fullName evidence="5">Ultraviolet-B receptor UVR8 isoform X1</fullName>
    </submittedName>
</protein>
<keyword evidence="5" id="KW-0675">Receptor</keyword>
<sequence>MSYSLMSWGANSHGQLGQGIESEECVLPCEVDLSKCSLEPKKIKKIVGGAGHTLILDDTGRVYSCGWNNKGQVGFPTKDSILSFRELNEKLKNKVIVDIACGWDCSAALTIEGTLLLWGSNRFGQLGKHPNSLQWTHEPFEVVTGRKIKGISMGLRHTALLTEDCKILVAGTGSKGQLGLSFSNSKGSLNAAYSFTEVLTLSDIESVSCGQYHTIAVAKDGNIYAFGDNKYGQLGLNTDACPKTFIPIKLSDVQFKLPINMYSGWSHVIVLNDNNIFGWGRNTYGQLGIIKLEKSSIWKATRIENLPKVHRVSAGSEHNVALTENGEILCWGWNEHGNCGNGHTKDVKFPEQLVLPYNYTGILIGSGAAHSFALKVSKSQVDR</sequence>
<feature type="repeat" description="RCC1" evidence="2">
    <location>
        <begin position="221"/>
        <end position="274"/>
    </location>
</feature>
<keyword evidence="1" id="KW-0677">Repeat</keyword>
<dbReference type="InterPro" id="IPR051625">
    <property type="entry name" value="Signaling_Regulatory_Domain"/>
</dbReference>
<dbReference type="InterPro" id="IPR058923">
    <property type="entry name" value="RCC1-like_dom"/>
</dbReference>
<dbReference type="Pfam" id="PF25390">
    <property type="entry name" value="WD40_RLD"/>
    <property type="match status" value="1"/>
</dbReference>
<dbReference type="KEGG" id="bvk:117238484"/>
<feature type="repeat" description="RCC1" evidence="2">
    <location>
        <begin position="326"/>
        <end position="377"/>
    </location>
</feature>
<proteinExistence type="predicted"/>
<reference evidence="5" key="1">
    <citation type="submission" date="2025-08" db="UniProtKB">
        <authorList>
            <consortium name="RefSeq"/>
        </authorList>
    </citation>
    <scope>IDENTIFICATION</scope>
    <source>
        <tissue evidence="5">Muscle</tissue>
    </source>
</reference>
<evidence type="ECO:0000313" key="4">
    <source>
        <dbReference type="Proteomes" id="UP000504631"/>
    </source>
</evidence>
<dbReference type="Gene3D" id="2.130.10.30">
    <property type="entry name" value="Regulator of chromosome condensation 1/beta-lactamase-inhibitor protein II"/>
    <property type="match status" value="2"/>
</dbReference>
<dbReference type="InterPro" id="IPR009091">
    <property type="entry name" value="RCC1/BLIP-II"/>
</dbReference>
<accession>A0A6J3L5H6</accession>
<dbReference type="PROSITE" id="PS00626">
    <property type="entry name" value="RCC1_2"/>
    <property type="match status" value="1"/>
</dbReference>
<evidence type="ECO:0000259" key="3">
    <source>
        <dbReference type="Pfam" id="PF25390"/>
    </source>
</evidence>
<dbReference type="Proteomes" id="UP000504631">
    <property type="component" value="Unplaced"/>
</dbReference>
<name>A0A6J3L5H6_9HYME</name>
<dbReference type="RefSeq" id="XP_033359309.1">
    <property type="nucleotide sequence ID" value="XM_033503418.1"/>
</dbReference>
<organism evidence="4 5">
    <name type="scientific">Bombus vosnesenskii</name>
    <dbReference type="NCBI Taxonomy" id="207650"/>
    <lineage>
        <taxon>Eukaryota</taxon>
        <taxon>Metazoa</taxon>
        <taxon>Ecdysozoa</taxon>
        <taxon>Arthropoda</taxon>
        <taxon>Hexapoda</taxon>
        <taxon>Insecta</taxon>
        <taxon>Pterygota</taxon>
        <taxon>Neoptera</taxon>
        <taxon>Endopterygota</taxon>
        <taxon>Hymenoptera</taxon>
        <taxon>Apocrita</taxon>
        <taxon>Aculeata</taxon>
        <taxon>Apoidea</taxon>
        <taxon>Anthophila</taxon>
        <taxon>Apidae</taxon>
        <taxon>Bombus</taxon>
        <taxon>Pyrobombus</taxon>
    </lineage>
</organism>